<proteinExistence type="predicted"/>
<dbReference type="WBParaSite" id="nRc.2.0.1.t43739-RA">
    <property type="protein sequence ID" value="nRc.2.0.1.t43739-RA"/>
    <property type="gene ID" value="nRc.2.0.1.g43739"/>
</dbReference>
<keyword evidence="1" id="KW-1185">Reference proteome</keyword>
<protein>
    <submittedName>
        <fullName evidence="2">Uncharacterized protein</fullName>
    </submittedName>
</protein>
<reference evidence="2" key="1">
    <citation type="submission" date="2022-11" db="UniProtKB">
        <authorList>
            <consortium name="WormBaseParasite"/>
        </authorList>
    </citation>
    <scope>IDENTIFICATION</scope>
</reference>
<dbReference type="Proteomes" id="UP000887565">
    <property type="component" value="Unplaced"/>
</dbReference>
<evidence type="ECO:0000313" key="2">
    <source>
        <dbReference type="WBParaSite" id="nRc.2.0.1.t43739-RA"/>
    </source>
</evidence>
<dbReference type="AlphaFoldDB" id="A0A915KZ46"/>
<organism evidence="1 2">
    <name type="scientific">Romanomermis culicivorax</name>
    <name type="common">Nematode worm</name>
    <dbReference type="NCBI Taxonomy" id="13658"/>
    <lineage>
        <taxon>Eukaryota</taxon>
        <taxon>Metazoa</taxon>
        <taxon>Ecdysozoa</taxon>
        <taxon>Nematoda</taxon>
        <taxon>Enoplea</taxon>
        <taxon>Dorylaimia</taxon>
        <taxon>Mermithida</taxon>
        <taxon>Mermithoidea</taxon>
        <taxon>Mermithidae</taxon>
        <taxon>Romanomermis</taxon>
    </lineage>
</organism>
<accession>A0A915KZ46</accession>
<name>A0A915KZ46_ROMCU</name>
<evidence type="ECO:0000313" key="1">
    <source>
        <dbReference type="Proteomes" id="UP000887565"/>
    </source>
</evidence>
<sequence>MSFLLHAITSTVLRTSTNSALKDVNFPEPHVKRSLRHKTPCQPKDHAFIFQTDETLLVSCTLIVSAWKDFKGQKCLGQAQLTMGKENSSVETNIMEAVLKKYDHWMFTSLQLHQEQ</sequence>